<dbReference type="GO" id="GO:0032545">
    <property type="term" value="C:CURI complex"/>
    <property type="evidence" value="ECO:0007669"/>
    <property type="project" value="TreeGrafter"/>
</dbReference>
<dbReference type="InterPro" id="IPR035369">
    <property type="entry name" value="Nrap_D4"/>
</dbReference>
<dbReference type="PANTHER" id="PTHR17972">
    <property type="entry name" value="NUCLEOLAR RNA-ASSOCIATED PROTEIN"/>
    <property type="match status" value="1"/>
</dbReference>
<feature type="region of interest" description="Disordered" evidence="2">
    <location>
        <begin position="228"/>
        <end position="247"/>
    </location>
</feature>
<keyword evidence="1" id="KW-0539">Nucleus</keyword>
<evidence type="ECO:0000256" key="2">
    <source>
        <dbReference type="SAM" id="MobiDB-lite"/>
    </source>
</evidence>
<evidence type="ECO:0000259" key="4">
    <source>
        <dbReference type="Pfam" id="PF17404"/>
    </source>
</evidence>
<dbReference type="STRING" id="478820.A0A196SIG1"/>
<feature type="domain" description="Nrap protein" evidence="4">
    <location>
        <begin position="424"/>
        <end position="570"/>
    </location>
</feature>
<feature type="domain" description="Nrap protein" evidence="6">
    <location>
        <begin position="776"/>
        <end position="922"/>
    </location>
</feature>
<name>A0A196SIG1_BLAHN</name>
<dbReference type="InterPro" id="IPR005554">
    <property type="entry name" value="NOL6/Upt22"/>
</dbReference>
<dbReference type="InterPro" id="IPR035368">
    <property type="entry name" value="Nrap_D3"/>
</dbReference>
<keyword evidence="1" id="KW-0694">RNA-binding</keyword>
<dbReference type="EMBL" id="LXWW01000099">
    <property type="protein sequence ID" value="OAO16096.1"/>
    <property type="molecule type" value="Genomic_DNA"/>
</dbReference>
<reference evidence="7 8" key="1">
    <citation type="submission" date="2016-05" db="EMBL/GenBank/DDBJ databases">
        <title>Nuclear genome of Blastocystis sp. subtype 1 NandII.</title>
        <authorList>
            <person name="Gentekaki E."/>
            <person name="Curtis B."/>
            <person name="Stairs C."/>
            <person name="Eme L."/>
            <person name="Herman E."/>
            <person name="Klimes V."/>
            <person name="Arias M.C."/>
            <person name="Elias M."/>
            <person name="Hilliou F."/>
            <person name="Klute M."/>
            <person name="Malik S.-B."/>
            <person name="Pightling A."/>
            <person name="Rachubinski R."/>
            <person name="Salas D."/>
            <person name="Schlacht A."/>
            <person name="Suga H."/>
            <person name="Archibald J."/>
            <person name="Ball S.G."/>
            <person name="Clark G."/>
            <person name="Dacks J."/>
            <person name="Van Der Giezen M."/>
            <person name="Tsaousis A."/>
            <person name="Roger A."/>
        </authorList>
    </citation>
    <scope>NUCLEOTIDE SEQUENCE [LARGE SCALE GENOMIC DNA]</scope>
    <source>
        <strain evidence="8">ATCC 50177 / NandII</strain>
    </source>
</reference>
<dbReference type="GO" id="GO:0003723">
    <property type="term" value="F:RNA binding"/>
    <property type="evidence" value="ECO:0007669"/>
    <property type="project" value="UniProtKB-KW"/>
</dbReference>
<dbReference type="Pfam" id="PF17404">
    <property type="entry name" value="Nrap_D3"/>
    <property type="match status" value="1"/>
</dbReference>
<evidence type="ECO:0000259" key="6">
    <source>
        <dbReference type="Pfam" id="PF17406"/>
    </source>
</evidence>
<dbReference type="GO" id="GO:0006364">
    <property type="term" value="P:rRNA processing"/>
    <property type="evidence" value="ECO:0007669"/>
    <property type="project" value="TreeGrafter"/>
</dbReference>
<keyword evidence="8" id="KW-1185">Reference proteome</keyword>
<evidence type="ECO:0000256" key="1">
    <source>
        <dbReference type="RuleBase" id="RU364032"/>
    </source>
</evidence>
<comment type="subcellular location">
    <subcellularLocation>
        <location evidence="1">Nucleus</location>
        <location evidence="1">Nucleolus</location>
    </subcellularLocation>
</comment>
<feature type="domain" description="Nrap protein" evidence="3">
    <location>
        <begin position="125"/>
        <end position="279"/>
    </location>
</feature>
<evidence type="ECO:0000259" key="3">
    <source>
        <dbReference type="Pfam" id="PF03813"/>
    </source>
</evidence>
<dbReference type="OrthoDB" id="10251401at2759"/>
<dbReference type="Pfam" id="PF17406">
    <property type="entry name" value="Nrap_D5"/>
    <property type="match status" value="1"/>
</dbReference>
<comment type="similarity">
    <text evidence="1">Belongs to the NRAP family.</text>
</comment>
<accession>A0A196SIG1</accession>
<feature type="domain" description="Nrap protein" evidence="5">
    <location>
        <begin position="625"/>
        <end position="753"/>
    </location>
</feature>
<dbReference type="Pfam" id="PF03813">
    <property type="entry name" value="Nrap"/>
    <property type="match status" value="1"/>
</dbReference>
<dbReference type="AlphaFoldDB" id="A0A196SIG1"/>
<dbReference type="Pfam" id="PF17405">
    <property type="entry name" value="Nrap_D4"/>
    <property type="match status" value="1"/>
</dbReference>
<evidence type="ECO:0000259" key="5">
    <source>
        <dbReference type="Pfam" id="PF17405"/>
    </source>
</evidence>
<proteinExistence type="inferred from homology"/>
<dbReference type="PANTHER" id="PTHR17972:SF0">
    <property type="entry name" value="NUCLEOLAR PROTEIN 6"/>
    <property type="match status" value="1"/>
</dbReference>
<protein>
    <submittedName>
        <fullName evidence="7">Nucleolar protein 6</fullName>
    </submittedName>
</protein>
<organism evidence="7 8">
    <name type="scientific">Blastocystis sp. subtype 1 (strain ATCC 50177 / NandII)</name>
    <dbReference type="NCBI Taxonomy" id="478820"/>
    <lineage>
        <taxon>Eukaryota</taxon>
        <taxon>Sar</taxon>
        <taxon>Stramenopiles</taxon>
        <taxon>Bigyra</taxon>
        <taxon>Opalozoa</taxon>
        <taxon>Opalinata</taxon>
        <taxon>Blastocystidae</taxon>
        <taxon>Blastocystis</taxon>
    </lineage>
</organism>
<dbReference type="GO" id="GO:0032040">
    <property type="term" value="C:small-subunit processome"/>
    <property type="evidence" value="ECO:0007669"/>
    <property type="project" value="TreeGrafter"/>
</dbReference>
<dbReference type="InterPro" id="IPR035370">
    <property type="entry name" value="Nrap_D5"/>
</dbReference>
<dbReference type="Gene3D" id="1.10.1410.10">
    <property type="match status" value="1"/>
</dbReference>
<gene>
    <name evidence="7" type="ORF">AV274_2177</name>
</gene>
<sequence length="1071" mass="119591">MKKHKKSYDPRYAFPTNEEKQMMRDADMDVEVSMIELEAKQYIDSLNVKHKCEKRLTAFLKEVNSFLTKLPEKEITSKDANRESCYLRILSTTKEEVKMRFCKPAAVFIVGSYVQKNSSKLPLTIDMTLQLEDRCFSARDISNWKYANKRSLYLSQLALELREAFPQCALHYEWLHGDFDKPALLMPIPTSVCSCHSQLRFLPVPSKTVFKLESLALSRCLVHSAASGANGASGASGASGTSGANGASESEKEEASWFYNCSVLEDVLTNHYSSFILQQASEAPNTLLAGNLIRHWLAASNLGAHFSGFLASLLLAVLVQQERVTPLLSVWQTFLVFLDFLGKQDWEHGALHFHSEAAAAPVAFNAECVCVMDDSFGYCVSYRLEREVMREVGEKARRDLARIRGVYDCMVVPSLFSTPAWNELQYDLTLKLELADLNKEPLYAALNYPMYLSAHRDILQWVRRALDKRAVAIRGVFQNGLQWSVDEAVPQPTSMLLLLTLSQQNIARFADKGPQARTPEVAAWQELWGSRSELRRFKDGSILYTNVWSCKPGENYAIPVEIVRYILSIHTMAVTKFTLVGKPLLELVPHQMSSPLTAELSEVTKLVTATVNENERNQGMDFGAHISSIDPICSAAVEAALVPILPNVYLGGAESGAKESTVVVKPVMCAVMVQGAVGVPDDLMALQNVKTVWYTSIAGLLEKKGEECHATRDFCDVMRHGFVFRLVIFTDREEALRKYRLSHGTLSAKDFQEQFLQHSFLPSHTALVKNQALQNPAFLPAVRLAKLWAASQMLSHGVPEFLLEELMVHVFVTQQPLTPSRGFLLLLHLLTQFDWKSSTLVIDGNGSLDSNAIAAALQTVETQRQTSAQAVCIVTPFDLASQCTRLAPSAPAWNHMLRVAQNTLRTLHKKWEEEDVKSVFAPPMRDFDVVLTLREDVLSPQKGWVKRVGGKMENRGSAYKCSLAKNVMMDRSRLLVGYNPEECVLEAVEKAVGVGGVVMMNCEFGRKIGISWKPTYFLPLKMSMASVADCCPLKKGNGGKKEDVVLVRSIFDVVKRIEDALGDVLLKVEFV</sequence>
<dbReference type="InterPro" id="IPR035082">
    <property type="entry name" value="Nrap_D1"/>
</dbReference>
<dbReference type="GO" id="GO:0034456">
    <property type="term" value="C:UTP-C complex"/>
    <property type="evidence" value="ECO:0007669"/>
    <property type="project" value="TreeGrafter"/>
</dbReference>
<evidence type="ECO:0000313" key="8">
    <source>
        <dbReference type="Proteomes" id="UP000078348"/>
    </source>
</evidence>
<comment type="caution">
    <text evidence="7">The sequence shown here is derived from an EMBL/GenBank/DDBJ whole genome shotgun (WGS) entry which is preliminary data.</text>
</comment>
<dbReference type="GO" id="GO:0006409">
    <property type="term" value="P:tRNA export from nucleus"/>
    <property type="evidence" value="ECO:0007669"/>
    <property type="project" value="TreeGrafter"/>
</dbReference>
<evidence type="ECO:0000313" key="7">
    <source>
        <dbReference type="EMBL" id="OAO16096.1"/>
    </source>
</evidence>
<dbReference type="Proteomes" id="UP000078348">
    <property type="component" value="Unassembled WGS sequence"/>
</dbReference>